<dbReference type="GO" id="GO:0008878">
    <property type="term" value="F:glucose-1-phosphate adenylyltransferase activity"/>
    <property type="evidence" value="ECO:0007669"/>
    <property type="project" value="UniProtKB-EC"/>
</dbReference>
<dbReference type="STRING" id="4537.A0A0E0LU23"/>
<evidence type="ECO:0000256" key="6">
    <source>
        <dbReference type="ARBA" id="ARBA00022533"/>
    </source>
</evidence>
<evidence type="ECO:0000256" key="2">
    <source>
        <dbReference type="ARBA" id="ARBA00004727"/>
    </source>
</evidence>
<evidence type="ECO:0000256" key="9">
    <source>
        <dbReference type="ARBA" id="ARBA00022741"/>
    </source>
</evidence>
<comment type="catalytic activity">
    <reaction evidence="1 12">
        <text>alpha-D-glucose 1-phosphate + ATP + H(+) = ADP-alpha-D-glucose + diphosphate</text>
        <dbReference type="Rhea" id="RHEA:12120"/>
        <dbReference type="ChEBI" id="CHEBI:15378"/>
        <dbReference type="ChEBI" id="CHEBI:30616"/>
        <dbReference type="ChEBI" id="CHEBI:33019"/>
        <dbReference type="ChEBI" id="CHEBI:57498"/>
        <dbReference type="ChEBI" id="CHEBI:58601"/>
        <dbReference type="EC" id="2.7.7.27"/>
    </reaction>
</comment>
<evidence type="ECO:0000256" key="10">
    <source>
        <dbReference type="ARBA" id="ARBA00022840"/>
    </source>
</evidence>
<comment type="pathway">
    <text evidence="2 12">Glycan biosynthesis; starch biosynthesis.</text>
</comment>
<proteinExistence type="inferred from homology"/>
<dbReference type="UniPathway" id="UPA00152"/>
<dbReference type="SUPFAM" id="SSF51161">
    <property type="entry name" value="Trimeric LpxA-like enzymes"/>
    <property type="match status" value="1"/>
</dbReference>
<evidence type="ECO:0000313" key="15">
    <source>
        <dbReference type="EnsemblPlants" id="OPUNC08G10720.1"/>
    </source>
</evidence>
<dbReference type="PANTHER" id="PTHR43523:SF12">
    <property type="entry name" value="GLUCOSE-1-PHOSPHATE ADENYLYLTRANSFERASE LARGE SUBUNIT 1, CHLOROPLASTIC-RELATED"/>
    <property type="match status" value="1"/>
</dbReference>
<evidence type="ECO:0000256" key="1">
    <source>
        <dbReference type="ARBA" id="ARBA00000956"/>
    </source>
</evidence>
<keyword evidence="12" id="KW-0934">Plastid</keyword>
<evidence type="ECO:0000256" key="11">
    <source>
        <dbReference type="ARBA" id="ARBA00022922"/>
    </source>
</evidence>
<dbReference type="PROSITE" id="PS00810">
    <property type="entry name" value="ADP_GLC_PYROPHOSPH_3"/>
    <property type="match status" value="1"/>
</dbReference>
<keyword evidence="7 12" id="KW-0808">Transferase</keyword>
<dbReference type="GO" id="GO:0009507">
    <property type="term" value="C:chloroplast"/>
    <property type="evidence" value="ECO:0007669"/>
    <property type="project" value="UniProtKB-SubCell"/>
</dbReference>
<dbReference type="PROSITE" id="PS00809">
    <property type="entry name" value="ADP_GLC_PYROPHOSPH_2"/>
    <property type="match status" value="1"/>
</dbReference>
<keyword evidence="11 12" id="KW-0750">Starch biosynthesis</keyword>
<keyword evidence="12" id="KW-0150">Chloroplast</keyword>
<evidence type="ECO:0000256" key="8">
    <source>
        <dbReference type="ARBA" id="ARBA00022695"/>
    </source>
</evidence>
<dbReference type="FunFam" id="2.160.10.10:FF:000010">
    <property type="entry name" value="Glucose-1-phosphate adenylyltransferase"/>
    <property type="match status" value="1"/>
</dbReference>
<dbReference type="Proteomes" id="UP000026962">
    <property type="component" value="Chromosome 8"/>
</dbReference>
<evidence type="ECO:0000256" key="13">
    <source>
        <dbReference type="SAM" id="MobiDB-lite"/>
    </source>
</evidence>
<dbReference type="eggNOG" id="KOG1322">
    <property type="taxonomic scope" value="Eukaryota"/>
</dbReference>
<reference evidence="15" key="1">
    <citation type="submission" date="2015-04" db="UniProtKB">
        <authorList>
            <consortium name="EnsemblPlants"/>
        </authorList>
    </citation>
    <scope>IDENTIFICATION</scope>
</reference>
<keyword evidence="9 12" id="KW-0547">Nucleotide-binding</keyword>
<dbReference type="EC" id="2.7.7.27" evidence="5 12"/>
<organism evidence="15">
    <name type="scientific">Oryza punctata</name>
    <name type="common">Red rice</name>
    <dbReference type="NCBI Taxonomy" id="4537"/>
    <lineage>
        <taxon>Eukaryota</taxon>
        <taxon>Viridiplantae</taxon>
        <taxon>Streptophyta</taxon>
        <taxon>Embryophyta</taxon>
        <taxon>Tracheophyta</taxon>
        <taxon>Spermatophyta</taxon>
        <taxon>Magnoliopsida</taxon>
        <taxon>Liliopsida</taxon>
        <taxon>Poales</taxon>
        <taxon>Poaceae</taxon>
        <taxon>BOP clade</taxon>
        <taxon>Oryzoideae</taxon>
        <taxon>Oryzeae</taxon>
        <taxon>Oryzinae</taxon>
        <taxon>Oryza</taxon>
    </lineage>
</organism>
<protein>
    <recommendedName>
        <fullName evidence="5 12">Glucose-1-phosphate adenylyltransferase</fullName>
        <ecNumber evidence="5 12">2.7.7.27</ecNumber>
    </recommendedName>
    <alternativeName>
        <fullName evidence="12">ADP-glucose pyrophosphorylase</fullName>
    </alternativeName>
</protein>
<feature type="domain" description="Nucleotidyl transferase" evidence="14">
    <location>
        <begin position="181"/>
        <end position="454"/>
    </location>
</feature>
<dbReference type="GO" id="GO:0005978">
    <property type="term" value="P:glycogen biosynthetic process"/>
    <property type="evidence" value="ECO:0007669"/>
    <property type="project" value="InterPro"/>
</dbReference>
<dbReference type="CDD" id="cd04651">
    <property type="entry name" value="LbH_G1P_AT_C"/>
    <property type="match status" value="1"/>
</dbReference>
<comment type="subcellular location">
    <subcellularLocation>
        <location evidence="12">Plastid</location>
        <location evidence="12">Chloroplast</location>
    </subcellularLocation>
</comment>
<dbReference type="NCBIfam" id="TIGR02091">
    <property type="entry name" value="glgC"/>
    <property type="match status" value="1"/>
</dbReference>
<sequence>MNVPLASKAYPSRSNVASEQQQSKRDKATIDDAKNSSKNKNLNRSVDEATPLDNLSTHQWPWPHFLDLFPPSSSSSSAPTPQGPRDPRLTAMAMAAAMGVASPSSKATLASPYHAAAAAAASTSCDSLRLLGARRPRGVASSSSSSAGRRRRPFVFSPRAVSDSKSSQTCLDPDASTSVLGIILGGGAGTRLYPLTKKRAKPAVPLGANYRLIDIPVSNCLNSNISKIYVLTQFNSASLNRHLSRAYGNNIGGYKNEGFVEVLAAQQSPDNPNWFQGTADAVRQYLWLFEEHNVMEFLILAGDHLYRMDYEKFIQAHRETDSDITVAALPMDEKRATAFGLMKIDEEGRIVEFAEKPKGEQLKAMMVDTTILGLDDVRAKEMPYIASMGIYVISKNVMLQLLREQFPGANDFGSEVIPGATNIGMRVQAYLYDGYWEDIGTIEAFYNANLGITKKPIPDFSFYDRSAPIYTQPRHLPPSKVLDADVTDSVIGEGCVIKNCKIHHSVVGLRSCISEGAIIEDSLLMGADYYETEADKKLLGEKGGIPIGIGKNCHIRRAIIDKNARIGDNVKIINVDNVQEAARETDGYFIKSGIVTVVKDALLPSGTVI</sequence>
<dbReference type="GO" id="GO:0005524">
    <property type="term" value="F:ATP binding"/>
    <property type="evidence" value="ECO:0007669"/>
    <property type="project" value="UniProtKB-KW"/>
</dbReference>
<dbReference type="InterPro" id="IPR011004">
    <property type="entry name" value="Trimer_LpxA-like_sf"/>
</dbReference>
<dbReference type="FunFam" id="3.90.550.10:FF:000030">
    <property type="entry name" value="Glucose-1-phosphate adenylyltransferase"/>
    <property type="match status" value="1"/>
</dbReference>
<feature type="compositionally biased region" description="Low complexity" evidence="13">
    <location>
        <begin position="138"/>
        <end position="147"/>
    </location>
</feature>
<dbReference type="Pfam" id="PF25247">
    <property type="entry name" value="LbH_GLGC"/>
    <property type="match status" value="1"/>
</dbReference>
<keyword evidence="8 12" id="KW-0548">Nucleotidyltransferase</keyword>
<keyword evidence="10 12" id="KW-0067">ATP-binding</keyword>
<evidence type="ECO:0000256" key="5">
    <source>
        <dbReference type="ARBA" id="ARBA00012460"/>
    </source>
</evidence>
<keyword evidence="16" id="KW-1185">Reference proteome</keyword>
<evidence type="ECO:0000256" key="4">
    <source>
        <dbReference type="ARBA" id="ARBA00011822"/>
    </source>
</evidence>
<dbReference type="CDD" id="cd02508">
    <property type="entry name" value="ADP_Glucose_PP"/>
    <property type="match status" value="1"/>
</dbReference>
<dbReference type="PANTHER" id="PTHR43523">
    <property type="entry name" value="GLUCOSE-1-PHOSPHATE ADENYLYLTRANSFERASE-RELATED"/>
    <property type="match status" value="1"/>
</dbReference>
<keyword evidence="6" id="KW-0021">Allosteric enzyme</keyword>
<feature type="region of interest" description="Disordered" evidence="13">
    <location>
        <begin position="1"/>
        <end position="47"/>
    </location>
</feature>
<dbReference type="GO" id="GO:0019252">
    <property type="term" value="P:starch biosynthetic process"/>
    <property type="evidence" value="ECO:0007669"/>
    <property type="project" value="UniProtKB-UniPathway"/>
</dbReference>
<evidence type="ECO:0000259" key="14">
    <source>
        <dbReference type="Pfam" id="PF00483"/>
    </source>
</evidence>
<dbReference type="NCBIfam" id="NF002772">
    <property type="entry name" value="PRK02862.1"/>
    <property type="match status" value="1"/>
</dbReference>
<dbReference type="Gene3D" id="3.90.550.10">
    <property type="entry name" value="Spore Coat Polysaccharide Biosynthesis Protein SpsA, Chain A"/>
    <property type="match status" value="1"/>
</dbReference>
<dbReference type="AlphaFoldDB" id="A0A0E0LU23"/>
<dbReference type="PROSITE" id="PS00808">
    <property type="entry name" value="ADP_GLC_PYROPHOSPH_1"/>
    <property type="match status" value="1"/>
</dbReference>
<dbReference type="InterPro" id="IPR005835">
    <property type="entry name" value="NTP_transferase_dom"/>
</dbReference>
<dbReference type="Pfam" id="PF00483">
    <property type="entry name" value="NTP_transferase"/>
    <property type="match status" value="1"/>
</dbReference>
<feature type="compositionally biased region" description="Polar residues" evidence="13">
    <location>
        <begin position="12"/>
        <end position="21"/>
    </location>
</feature>
<reference evidence="15" key="2">
    <citation type="submission" date="2018-05" db="EMBL/GenBank/DDBJ databases">
        <title>OpunRS2 (Oryza punctata Reference Sequence Version 2).</title>
        <authorList>
            <person name="Zhang J."/>
            <person name="Kudrna D."/>
            <person name="Lee S."/>
            <person name="Talag J."/>
            <person name="Welchert J."/>
            <person name="Wing R.A."/>
        </authorList>
    </citation>
    <scope>NUCLEOTIDE SEQUENCE [LARGE SCALE GENOMIC DNA]</scope>
</reference>
<dbReference type="Gramene" id="OPUNC08G10720.1">
    <property type="protein sequence ID" value="OPUNC08G10720.1"/>
    <property type="gene ID" value="OPUNC08G10720"/>
</dbReference>
<dbReference type="InterPro" id="IPR029044">
    <property type="entry name" value="Nucleotide-diphossugar_trans"/>
</dbReference>
<feature type="compositionally biased region" description="Basic and acidic residues" evidence="13">
    <location>
        <begin position="22"/>
        <end position="35"/>
    </location>
</feature>
<comment type="similarity">
    <text evidence="3 12">Belongs to the bacterial/plant glucose-1-phosphate adenylyltransferase family.</text>
</comment>
<dbReference type="Gene3D" id="2.160.10.10">
    <property type="entry name" value="Hexapeptide repeat proteins"/>
    <property type="match status" value="1"/>
</dbReference>
<evidence type="ECO:0000256" key="3">
    <source>
        <dbReference type="ARBA" id="ARBA00010443"/>
    </source>
</evidence>
<feature type="region of interest" description="Disordered" evidence="13">
    <location>
        <begin position="136"/>
        <end position="158"/>
    </location>
</feature>
<comment type="function">
    <text evidence="12">This protein plays a role in synthesis of starch. It catalyzes the synthesis of the activated glycosyl donor, ADP-glucose from Glc-1-P and ATP.</text>
</comment>
<name>A0A0E0LU23_ORYPU</name>
<evidence type="ECO:0000313" key="16">
    <source>
        <dbReference type="Proteomes" id="UP000026962"/>
    </source>
</evidence>
<dbReference type="OMA" id="YPLTKMR"/>
<dbReference type="SUPFAM" id="SSF53448">
    <property type="entry name" value="Nucleotide-diphospho-sugar transferases"/>
    <property type="match status" value="1"/>
</dbReference>
<evidence type="ECO:0000256" key="7">
    <source>
        <dbReference type="ARBA" id="ARBA00022679"/>
    </source>
</evidence>
<accession>A0A0E0LU23</accession>
<dbReference type="EnsemblPlants" id="OPUNC08G10720.1">
    <property type="protein sequence ID" value="OPUNC08G10720.1"/>
    <property type="gene ID" value="OPUNC08G10720"/>
</dbReference>
<evidence type="ECO:0000256" key="12">
    <source>
        <dbReference type="RuleBase" id="RU362093"/>
    </source>
</evidence>
<dbReference type="InterPro" id="IPR005836">
    <property type="entry name" value="ADP_Glu_pyroP_CS"/>
</dbReference>
<dbReference type="InterPro" id="IPR011831">
    <property type="entry name" value="ADP-Glc_PPase"/>
</dbReference>
<comment type="subunit">
    <text evidence="4">Heterotetramer composed of two small and two large subunits.</text>
</comment>